<keyword evidence="2" id="KW-1185">Reference proteome</keyword>
<dbReference type="EMBL" id="LPEQ01000009">
    <property type="protein sequence ID" value="KVV57951.1"/>
    <property type="molecule type" value="Genomic_DNA"/>
</dbReference>
<proteinExistence type="predicted"/>
<comment type="caution">
    <text evidence="1">The sequence shown here is derived from an EMBL/GenBank/DDBJ whole genome shotgun (WGS) entry which is preliminary data.</text>
</comment>
<organism evidence="1 2">
    <name type="scientific">Burkholderia territorii</name>
    <dbReference type="NCBI Taxonomy" id="1503055"/>
    <lineage>
        <taxon>Bacteria</taxon>
        <taxon>Pseudomonadati</taxon>
        <taxon>Pseudomonadota</taxon>
        <taxon>Betaproteobacteria</taxon>
        <taxon>Burkholderiales</taxon>
        <taxon>Burkholderiaceae</taxon>
        <taxon>Burkholderia</taxon>
        <taxon>Burkholderia cepacia complex</taxon>
    </lineage>
</organism>
<gene>
    <name evidence="1" type="ORF">WT27_23770</name>
</gene>
<protein>
    <submittedName>
        <fullName evidence="1">Uncharacterized protein</fullName>
    </submittedName>
</protein>
<dbReference type="Proteomes" id="UP000062317">
    <property type="component" value="Unassembled WGS sequence"/>
</dbReference>
<dbReference type="AlphaFoldDB" id="A0A119DTC2"/>
<name>A0A119DTC2_9BURK</name>
<sequence length="69" mass="8117">MKLTARDVGKFFVRKLGRPMEYLGEDDGRFLFVFRDPPRDHLAFTADDLWMIERHRPDAAPVRKEGIRG</sequence>
<dbReference type="RefSeq" id="WP_060103053.1">
    <property type="nucleotide sequence ID" value="NZ_LPEQ01000009.1"/>
</dbReference>
<accession>A0A119DTC2</accession>
<evidence type="ECO:0000313" key="1">
    <source>
        <dbReference type="EMBL" id="KVV57951.1"/>
    </source>
</evidence>
<reference evidence="1 2" key="1">
    <citation type="submission" date="2015-11" db="EMBL/GenBank/DDBJ databases">
        <title>Expanding the genomic diversity of Burkholderia species for the development of highly accurate diagnostics.</title>
        <authorList>
            <person name="Sahl J."/>
            <person name="Keim P."/>
            <person name="Wagner D."/>
        </authorList>
    </citation>
    <scope>NUCLEOTIDE SEQUENCE [LARGE SCALE GENOMIC DNA]</scope>
    <source>
        <strain evidence="1 2">MSMB1301WGS</strain>
    </source>
</reference>
<evidence type="ECO:0000313" key="2">
    <source>
        <dbReference type="Proteomes" id="UP000062317"/>
    </source>
</evidence>